<feature type="transmembrane region" description="Helical" evidence="10">
    <location>
        <begin position="12"/>
        <end position="30"/>
    </location>
</feature>
<dbReference type="AlphaFoldDB" id="A0A7G9L3M8"/>
<keyword evidence="4" id="KW-0633">Potassium transport</keyword>
<comment type="subcellular location">
    <subcellularLocation>
        <location evidence="1">Endomembrane system</location>
        <topology evidence="1">Multi-pass membrane protein</topology>
    </subcellularLocation>
</comment>
<dbReference type="PANTHER" id="PTHR46157:SF4">
    <property type="entry name" value="K(+) EFFLUX ANTIPORTER 3, CHLOROPLASTIC"/>
    <property type="match status" value="1"/>
</dbReference>
<organism evidence="12 13">
    <name type="scientific">Sphingomonas sabuli</name>
    <dbReference type="NCBI Taxonomy" id="2764186"/>
    <lineage>
        <taxon>Bacteria</taxon>
        <taxon>Pseudomonadati</taxon>
        <taxon>Pseudomonadota</taxon>
        <taxon>Alphaproteobacteria</taxon>
        <taxon>Sphingomonadales</taxon>
        <taxon>Sphingomonadaceae</taxon>
        <taxon>Sphingomonas</taxon>
    </lineage>
</organism>
<dbReference type="Pfam" id="PF02254">
    <property type="entry name" value="TrkA_N"/>
    <property type="match status" value="1"/>
</dbReference>
<keyword evidence="7 10" id="KW-1133">Transmembrane helix</keyword>
<feature type="transmembrane region" description="Helical" evidence="10">
    <location>
        <begin position="190"/>
        <end position="211"/>
    </location>
</feature>
<dbReference type="PANTHER" id="PTHR46157">
    <property type="entry name" value="K(+) EFFLUX ANTIPORTER 3, CHLOROPLASTIC"/>
    <property type="match status" value="1"/>
</dbReference>
<dbReference type="EMBL" id="CP060697">
    <property type="protein sequence ID" value="QNM83227.1"/>
    <property type="molecule type" value="Genomic_DNA"/>
</dbReference>
<feature type="transmembrane region" description="Helical" evidence="10">
    <location>
        <begin position="37"/>
        <end position="56"/>
    </location>
</feature>
<dbReference type="InterPro" id="IPR036291">
    <property type="entry name" value="NAD(P)-bd_dom_sf"/>
</dbReference>
<evidence type="ECO:0000256" key="8">
    <source>
        <dbReference type="ARBA" id="ARBA00023065"/>
    </source>
</evidence>
<accession>A0A7G9L3M8</accession>
<feature type="transmembrane region" description="Helical" evidence="10">
    <location>
        <begin position="103"/>
        <end position="126"/>
    </location>
</feature>
<keyword evidence="5 10" id="KW-0812">Transmembrane</keyword>
<keyword evidence="6" id="KW-0630">Potassium</keyword>
<evidence type="ECO:0000313" key="12">
    <source>
        <dbReference type="EMBL" id="QNM83227.1"/>
    </source>
</evidence>
<keyword evidence="3" id="KW-0050">Antiport</keyword>
<reference evidence="12 13" key="1">
    <citation type="submission" date="2020-08" db="EMBL/GenBank/DDBJ databases">
        <title>Sphingomonas sp. sand1-3 16S ribosomal RNA gene Genome sequencing and assembly.</title>
        <authorList>
            <person name="Kang M."/>
        </authorList>
    </citation>
    <scope>NUCLEOTIDE SEQUENCE [LARGE SCALE GENOMIC DNA]</scope>
    <source>
        <strain evidence="13">sand1-3</strain>
    </source>
</reference>
<evidence type="ECO:0000256" key="10">
    <source>
        <dbReference type="SAM" id="Phobius"/>
    </source>
</evidence>
<sequence>MHGSGDLGTSGFSDALVILGAAGIVIPAFARLRISPIIGFILVGALVGPAALGAMGNDYPWLNFITISNPESIEPFAELGVILLLFSIGLELSFRRLWTMRRLVFGVGAAELFGAAAIIGVALHLIGQGWQGAIGLGLALALSSTSLVIPLVGTRSAVGRSALGMLLFEDVAIVPIVFLLGAMAPHSAEAGLGALAQTLALGGLAAAGLLIGGRFVLPRLFAQAARTKSPELFLAACLLVVIVSSLITSAVGFSPVFGALIAGIVIAETEYRGEVEVMTAPIRGLGLGIFLITVGMTLNIRLIIGSWQEILLAVVGVLVVKAVVTATLLRLEGARPAVAAETGVLMASPSETTLIVLSAAAAAQLIRPETAAFWQIVTAIGLTITPLLAKLGRMAGRRVDREAPQRVSSALKEGGTGKVVVLGFGRVGQMVADMLTAHGKDYVAIDSDIDAVSAAASDGYAAIFGDVSHPELIERLQSGTPNAFILTMDNPVLVATLTHRLRDAFPDLPIIARARDTTHAARLYKAGATDAVPETVEASLQLAEAALVDLGVAMGPVIASIHQKRDELRGQIKLEADMEEAPRQLGRRRLRDAS</sequence>
<dbReference type="RefSeq" id="WP_187480182.1">
    <property type="nucleotide sequence ID" value="NZ_CP060697.1"/>
</dbReference>
<evidence type="ECO:0000313" key="13">
    <source>
        <dbReference type="Proteomes" id="UP000515861"/>
    </source>
</evidence>
<feature type="transmembrane region" description="Helical" evidence="10">
    <location>
        <begin position="165"/>
        <end position="184"/>
    </location>
</feature>
<keyword evidence="13" id="KW-1185">Reference proteome</keyword>
<feature type="domain" description="RCK N-terminal" evidence="11">
    <location>
        <begin position="416"/>
        <end position="533"/>
    </location>
</feature>
<dbReference type="GO" id="GO:0006813">
    <property type="term" value="P:potassium ion transport"/>
    <property type="evidence" value="ECO:0007669"/>
    <property type="project" value="UniProtKB-KW"/>
</dbReference>
<dbReference type="KEGG" id="ssau:H8M03_02435"/>
<dbReference type="Pfam" id="PF00999">
    <property type="entry name" value="Na_H_Exchanger"/>
    <property type="match status" value="1"/>
</dbReference>
<keyword evidence="9 10" id="KW-0472">Membrane</keyword>
<dbReference type="SUPFAM" id="SSF51735">
    <property type="entry name" value="NAD(P)-binding Rossmann-fold domains"/>
    <property type="match status" value="1"/>
</dbReference>
<dbReference type="Proteomes" id="UP000515861">
    <property type="component" value="Chromosome"/>
</dbReference>
<dbReference type="InterPro" id="IPR006153">
    <property type="entry name" value="Cation/H_exchanger_TM"/>
</dbReference>
<dbReference type="InterPro" id="IPR003148">
    <property type="entry name" value="RCK_N"/>
</dbReference>
<feature type="transmembrane region" description="Helical" evidence="10">
    <location>
        <begin position="310"/>
        <end position="331"/>
    </location>
</feature>
<name>A0A7G9L3M8_9SPHN</name>
<keyword evidence="8" id="KW-0406">Ion transport</keyword>
<feature type="transmembrane region" description="Helical" evidence="10">
    <location>
        <begin position="232"/>
        <end position="250"/>
    </location>
</feature>
<dbReference type="Gene3D" id="1.20.1530.20">
    <property type="match status" value="1"/>
</dbReference>
<keyword evidence="2" id="KW-0813">Transport</keyword>
<evidence type="ECO:0000259" key="11">
    <source>
        <dbReference type="PROSITE" id="PS51201"/>
    </source>
</evidence>
<feature type="transmembrane region" description="Helical" evidence="10">
    <location>
        <begin position="132"/>
        <end position="153"/>
    </location>
</feature>
<dbReference type="GO" id="GO:0015297">
    <property type="term" value="F:antiporter activity"/>
    <property type="evidence" value="ECO:0007669"/>
    <property type="project" value="UniProtKB-KW"/>
</dbReference>
<evidence type="ECO:0000256" key="1">
    <source>
        <dbReference type="ARBA" id="ARBA00004127"/>
    </source>
</evidence>
<dbReference type="InterPro" id="IPR038770">
    <property type="entry name" value="Na+/solute_symporter_sf"/>
</dbReference>
<dbReference type="FunFam" id="3.40.50.720:FF:000036">
    <property type="entry name" value="Glutathione-regulated potassium-efflux system protein KefB"/>
    <property type="match status" value="1"/>
</dbReference>
<evidence type="ECO:0000256" key="7">
    <source>
        <dbReference type="ARBA" id="ARBA00022989"/>
    </source>
</evidence>
<dbReference type="PROSITE" id="PS51201">
    <property type="entry name" value="RCK_N"/>
    <property type="match status" value="1"/>
</dbReference>
<evidence type="ECO:0000256" key="6">
    <source>
        <dbReference type="ARBA" id="ARBA00022958"/>
    </source>
</evidence>
<protein>
    <submittedName>
        <fullName evidence="12">Cation:proton antiporter</fullName>
    </submittedName>
</protein>
<gene>
    <name evidence="12" type="ORF">H8M03_02435</name>
</gene>
<feature type="transmembrane region" description="Helical" evidence="10">
    <location>
        <begin position="285"/>
        <end position="304"/>
    </location>
</feature>
<evidence type="ECO:0000256" key="3">
    <source>
        <dbReference type="ARBA" id="ARBA00022449"/>
    </source>
</evidence>
<dbReference type="Gene3D" id="3.40.50.720">
    <property type="entry name" value="NAD(P)-binding Rossmann-like Domain"/>
    <property type="match status" value="1"/>
</dbReference>
<dbReference type="GO" id="GO:0012505">
    <property type="term" value="C:endomembrane system"/>
    <property type="evidence" value="ECO:0007669"/>
    <property type="project" value="UniProtKB-SubCell"/>
</dbReference>
<proteinExistence type="predicted"/>
<evidence type="ECO:0000256" key="9">
    <source>
        <dbReference type="ARBA" id="ARBA00023136"/>
    </source>
</evidence>
<dbReference type="GO" id="GO:1902600">
    <property type="term" value="P:proton transmembrane transport"/>
    <property type="evidence" value="ECO:0007669"/>
    <property type="project" value="InterPro"/>
</dbReference>
<evidence type="ECO:0000256" key="2">
    <source>
        <dbReference type="ARBA" id="ARBA00022448"/>
    </source>
</evidence>
<evidence type="ECO:0000256" key="4">
    <source>
        <dbReference type="ARBA" id="ARBA00022538"/>
    </source>
</evidence>
<evidence type="ECO:0000256" key="5">
    <source>
        <dbReference type="ARBA" id="ARBA00022692"/>
    </source>
</evidence>
<feature type="transmembrane region" description="Helical" evidence="10">
    <location>
        <begin position="372"/>
        <end position="391"/>
    </location>
</feature>
<dbReference type="GO" id="GO:0016020">
    <property type="term" value="C:membrane"/>
    <property type="evidence" value="ECO:0007669"/>
    <property type="project" value="InterPro"/>
</dbReference>
<feature type="transmembrane region" description="Helical" evidence="10">
    <location>
        <begin position="76"/>
        <end position="94"/>
    </location>
</feature>